<evidence type="ECO:0000313" key="2">
    <source>
        <dbReference type="Proteomes" id="UP000290174"/>
    </source>
</evidence>
<gene>
    <name evidence="1" type="ORF">EAS61_36635</name>
</gene>
<evidence type="ECO:0000313" key="1">
    <source>
        <dbReference type="EMBL" id="RXG85239.1"/>
    </source>
</evidence>
<dbReference type="EMBL" id="RKMK01000060">
    <property type="protein sequence ID" value="RXG85239.1"/>
    <property type="molecule type" value="Genomic_DNA"/>
</dbReference>
<proteinExistence type="predicted"/>
<dbReference type="Proteomes" id="UP000290174">
    <property type="component" value="Unassembled WGS sequence"/>
</dbReference>
<dbReference type="RefSeq" id="WP_128957075.1">
    <property type="nucleotide sequence ID" value="NZ_RKMK01000060.1"/>
</dbReference>
<protein>
    <submittedName>
        <fullName evidence="1">Uncharacterized protein</fullName>
    </submittedName>
</protein>
<comment type="caution">
    <text evidence="1">The sequence shown here is derived from an EMBL/GenBank/DDBJ whole genome shotgun (WGS) entry which is preliminary data.</text>
</comment>
<name>A0A4V1KUQ7_9BRAD</name>
<dbReference type="AlphaFoldDB" id="A0A4V1KUQ7"/>
<accession>A0A4V1KUQ7</accession>
<sequence length="80" mass="8761">MSSLKDVSRSKRRFQLNPAEDNHLAKALRVCEETFNADVLPCDAELMAPSDFYAAIASGPSRTLPTTESEGARLFPYLAA</sequence>
<reference evidence="1 2" key="1">
    <citation type="submission" date="2018-11" db="EMBL/GenBank/DDBJ databases">
        <title>Bradyrhizobium sp. nov., isolated from effective nodules of peanut in China.</title>
        <authorList>
            <person name="Li Y."/>
        </authorList>
    </citation>
    <scope>NUCLEOTIDE SEQUENCE [LARGE SCALE GENOMIC DNA]</scope>
    <source>
        <strain evidence="1 2">CCBAU 51770</strain>
    </source>
</reference>
<organism evidence="1 2">
    <name type="scientific">Bradyrhizobium zhanjiangense</name>
    <dbReference type="NCBI Taxonomy" id="1325107"/>
    <lineage>
        <taxon>Bacteria</taxon>
        <taxon>Pseudomonadati</taxon>
        <taxon>Pseudomonadota</taxon>
        <taxon>Alphaproteobacteria</taxon>
        <taxon>Hyphomicrobiales</taxon>
        <taxon>Nitrobacteraceae</taxon>
        <taxon>Bradyrhizobium</taxon>
    </lineage>
</organism>